<comment type="caution">
    <text evidence="2">The sequence shown here is derived from an EMBL/GenBank/DDBJ whole genome shotgun (WGS) entry which is preliminary data.</text>
</comment>
<dbReference type="RefSeq" id="WP_238224080.1">
    <property type="nucleotide sequence ID" value="NZ_BPQD01000007.1"/>
</dbReference>
<feature type="chain" id="PRO_5045998420" description="Lipocalin-like domain-containing protein" evidence="1">
    <location>
        <begin position="35"/>
        <end position="145"/>
    </location>
</feature>
<dbReference type="EMBL" id="JAUFPX010000002">
    <property type="protein sequence ID" value="MDN3589554.1"/>
    <property type="molecule type" value="Genomic_DNA"/>
</dbReference>
<gene>
    <name evidence="2" type="ORF">QWZ12_02890</name>
</gene>
<dbReference type="Proteomes" id="UP001224644">
    <property type="component" value="Unassembled WGS sequence"/>
</dbReference>
<accession>A0ABT8BE86</accession>
<evidence type="ECO:0000313" key="3">
    <source>
        <dbReference type="Proteomes" id="UP001224644"/>
    </source>
</evidence>
<evidence type="ECO:0000313" key="2">
    <source>
        <dbReference type="EMBL" id="MDN3589554.1"/>
    </source>
</evidence>
<sequence length="145" mass="15443">MAQRVRLGASAHMIRSATLIAFTSAMMQASPAQASEATELLGLWEQVATNAGACETCTIDFRAAGSGLSVTANNGWAATLSSSGEPDTFGAGRWENRGAAWVSGKAFSVRFHRVGNRLEMTMTIDTGSEPKPVVRGVYKRTWQGM</sequence>
<keyword evidence="1" id="KW-0732">Signal</keyword>
<name>A0ABT8BE86_9HYPH</name>
<protein>
    <recommendedName>
        <fullName evidence="4">Lipocalin-like domain-containing protein</fullName>
    </recommendedName>
</protein>
<evidence type="ECO:0000256" key="1">
    <source>
        <dbReference type="SAM" id="SignalP"/>
    </source>
</evidence>
<evidence type="ECO:0008006" key="4">
    <source>
        <dbReference type="Google" id="ProtNLM"/>
    </source>
</evidence>
<proteinExistence type="predicted"/>
<keyword evidence="3" id="KW-1185">Reference proteome</keyword>
<organism evidence="2 3">
    <name type="scientific">Methylobacterium adhaesivum</name>
    <dbReference type="NCBI Taxonomy" id="333297"/>
    <lineage>
        <taxon>Bacteria</taxon>
        <taxon>Pseudomonadati</taxon>
        <taxon>Pseudomonadota</taxon>
        <taxon>Alphaproteobacteria</taxon>
        <taxon>Hyphomicrobiales</taxon>
        <taxon>Methylobacteriaceae</taxon>
        <taxon>Methylobacterium</taxon>
    </lineage>
</organism>
<reference evidence="3" key="1">
    <citation type="journal article" date="2019" name="Int. J. Syst. Evol. Microbiol.">
        <title>The Global Catalogue of Microorganisms (GCM) 10K type strain sequencing project: providing services to taxonomists for standard genome sequencing and annotation.</title>
        <authorList>
            <consortium name="The Broad Institute Genomics Platform"/>
            <consortium name="The Broad Institute Genome Sequencing Center for Infectious Disease"/>
            <person name="Wu L."/>
            <person name="Ma J."/>
        </authorList>
    </citation>
    <scope>NUCLEOTIDE SEQUENCE [LARGE SCALE GENOMIC DNA]</scope>
    <source>
        <strain evidence="3">CECT 7069</strain>
    </source>
</reference>
<feature type="signal peptide" evidence="1">
    <location>
        <begin position="1"/>
        <end position="34"/>
    </location>
</feature>